<dbReference type="RefSeq" id="WP_190265333.1">
    <property type="nucleotide sequence ID" value="NZ_BAABAD010000003.1"/>
</dbReference>
<name>A0ABR7W566_9ACTN</name>
<dbReference type="Proteomes" id="UP000602395">
    <property type="component" value="Unassembled WGS sequence"/>
</dbReference>
<keyword evidence="2" id="KW-1185">Reference proteome</keyword>
<proteinExistence type="predicted"/>
<reference evidence="1 2" key="1">
    <citation type="submission" date="2020-09" db="EMBL/GenBank/DDBJ databases">
        <title>Novel species in genus Gordonia.</title>
        <authorList>
            <person name="Zhang G."/>
        </authorList>
    </citation>
    <scope>NUCLEOTIDE SEQUENCE [LARGE SCALE GENOMIC DNA]</scope>
    <source>
        <strain evidence="1 2">ON-33</strain>
    </source>
</reference>
<accession>A0ABR7W566</accession>
<protein>
    <submittedName>
        <fullName evidence="1">Uncharacterized protein</fullName>
    </submittedName>
</protein>
<evidence type="ECO:0000313" key="1">
    <source>
        <dbReference type="EMBL" id="MBD1317974.1"/>
    </source>
</evidence>
<gene>
    <name evidence="1" type="ORF">IDF66_00115</name>
</gene>
<organism evidence="1 2">
    <name type="scientific">Gordonia hankookensis</name>
    <dbReference type="NCBI Taxonomy" id="589403"/>
    <lineage>
        <taxon>Bacteria</taxon>
        <taxon>Bacillati</taxon>
        <taxon>Actinomycetota</taxon>
        <taxon>Actinomycetes</taxon>
        <taxon>Mycobacteriales</taxon>
        <taxon>Gordoniaceae</taxon>
        <taxon>Gordonia</taxon>
    </lineage>
</organism>
<comment type="caution">
    <text evidence="1">The sequence shown here is derived from an EMBL/GenBank/DDBJ whole genome shotgun (WGS) entry which is preliminary data.</text>
</comment>
<sequence>MLRTKLAALIRDVNPPMVRLTVSDLAVGHSAHVSAHGYIPAAPYFSPGAQLHTVGAWLTDDETTVLDHTEPNYDRMMLSTADHPVVAATVVPKTFSLYVSRHGVLGDPRTASPLPLGSQGDVVEWLGARLAHPALGGPTDAVCRRLAEPAVGARITTSFRSADLARDAGLASTRSREGMARR</sequence>
<evidence type="ECO:0000313" key="2">
    <source>
        <dbReference type="Proteomes" id="UP000602395"/>
    </source>
</evidence>
<dbReference type="EMBL" id="JACWMS010000001">
    <property type="protein sequence ID" value="MBD1317974.1"/>
    <property type="molecule type" value="Genomic_DNA"/>
</dbReference>